<dbReference type="AlphaFoldDB" id="A0A815L1W4"/>
<sequence length="1092" mass="125486">MAPYEFRPNQIFDERKHIIDAVAKQYLEQATSDVHHLVPVKVTPNGNCLYYSILVLMNNPAVTTSELRVRTIIELVTNETYYSNTYSPFVGPIDIAIQAVCKDHTFSEFYEIAALCNVLKCNIRTVYPQIDVGDYTAIANNIFNPCPPIVANCEIKILWSHTLNEKEARIVNNSTWSPNHFVPLMLPCIQREFDSNDQSAPALVTPEKKTFKNNAVIQIRIPEFQSSSSRRLRSEINTDIDSPQSIIFDTMLKDQNDKEEQRQIRLEKKRERVRSNRMNETEEQHQNRLEKERHRFHSSQMNEIEEQRQNRLEKKREQTRSSRMNETEEQRKNRLEQQRKRSQANRAKKKIEKRASHNISIQQQNIQMRFTGTEEHESYNDSGTSDLIPNENIIMKNRNHTSSPWPEPISRDLKENCLKQFLHQMSMSSLAETTCAVCNVRTSVQKSKSVPLSKITVIESLKVSDETKALIMNTQLSNLHYINHDTVTTVNSDGIQMIDDAQSISTPKSSSFYCENNIILYANGLFQQNNVNMCRLCQKCHDALSKERIPKFSPANDMWLGDVPAELQGLTIPEQKLISLYRHNSCVIKLQSPFHSATTSQTALKGNCITFIQNIPNIFNSLPLKLDDLCDTLKVIFVGSRPPERIHLRKILTVRKKKIIQALQWLKKYNILYQSIEINLENIAQLPEDDVPESIMSTMEQKISDEDIQSERTGYVPDPLSDPTEHTTADAIPISNSGVLDVNGASVSSEEISNYVLHKIKNNGNKDQMNIENVYLIPHSSKSVNEYFNPKLLTGLYPTLFCYGRGAPEDQSRPVKVNLREHIRYLLFYNDRRFEKNHSFIFVVFNLLQRRDACFHAQLIATKPYFRSSAHEIQSLSSNDIETALKNISERTYDMRSNNALNKLVNHIKTIGGRVMGSAYSRMALRTRIHALIYNQGLPSIFLTINPADIHSPVALYFAGVKLDLNNIQTEQLIDTYRRAEIIASHPIATAKFFRVLITNILDTMIIGGVLGPVKAYFGTVESQGRGSLHLHLLIWLDHNMKPADMKQKIQNADFREKLKAYLEDIIKEDLDEFKDKQVFENLNGIKHFVFI</sequence>
<reference evidence="4" key="1">
    <citation type="submission" date="2021-02" db="EMBL/GenBank/DDBJ databases">
        <authorList>
            <person name="Nowell W R."/>
        </authorList>
    </citation>
    <scope>NUCLEOTIDE SEQUENCE</scope>
</reference>
<name>A0A815L1W4_9BILA</name>
<feature type="region of interest" description="Disordered" evidence="1">
    <location>
        <begin position="251"/>
        <end position="355"/>
    </location>
</feature>
<organism evidence="4 5">
    <name type="scientific">Rotaria sordida</name>
    <dbReference type="NCBI Taxonomy" id="392033"/>
    <lineage>
        <taxon>Eukaryota</taxon>
        <taxon>Metazoa</taxon>
        <taxon>Spiralia</taxon>
        <taxon>Gnathifera</taxon>
        <taxon>Rotifera</taxon>
        <taxon>Eurotatoria</taxon>
        <taxon>Bdelloidea</taxon>
        <taxon>Philodinida</taxon>
        <taxon>Philodinidae</taxon>
        <taxon>Rotaria</taxon>
    </lineage>
</organism>
<gene>
    <name evidence="4" type="ORF">RFH988_LOCUS34930</name>
</gene>
<feature type="domain" description="Helitron helicase-like" evidence="2">
    <location>
        <begin position="822"/>
        <end position="1035"/>
    </location>
</feature>
<feature type="compositionally biased region" description="Basic and acidic residues" evidence="1">
    <location>
        <begin position="305"/>
        <end position="339"/>
    </location>
</feature>
<dbReference type="CDD" id="cd22791">
    <property type="entry name" value="OTU_VRTN"/>
    <property type="match status" value="1"/>
</dbReference>
<evidence type="ECO:0000259" key="3">
    <source>
        <dbReference type="Pfam" id="PF20209"/>
    </source>
</evidence>
<evidence type="ECO:0000259" key="2">
    <source>
        <dbReference type="Pfam" id="PF14214"/>
    </source>
</evidence>
<dbReference type="Gene3D" id="3.90.70.80">
    <property type="match status" value="1"/>
</dbReference>
<feature type="compositionally biased region" description="Basic residues" evidence="1">
    <location>
        <begin position="340"/>
        <end position="352"/>
    </location>
</feature>
<feature type="domain" description="DUF6570" evidence="3">
    <location>
        <begin position="546"/>
        <end position="683"/>
    </location>
</feature>
<dbReference type="OrthoDB" id="432234at2759"/>
<feature type="compositionally biased region" description="Basic and acidic residues" evidence="1">
    <location>
        <begin position="251"/>
        <end position="293"/>
    </location>
</feature>
<evidence type="ECO:0000256" key="1">
    <source>
        <dbReference type="SAM" id="MobiDB-lite"/>
    </source>
</evidence>
<dbReference type="Pfam" id="PF20209">
    <property type="entry name" value="DUF6570"/>
    <property type="match status" value="1"/>
</dbReference>
<dbReference type="EMBL" id="CAJNOO010005078">
    <property type="protein sequence ID" value="CAF1403182.1"/>
    <property type="molecule type" value="Genomic_DNA"/>
</dbReference>
<comment type="caution">
    <text evidence="4">The sequence shown here is derived from an EMBL/GenBank/DDBJ whole genome shotgun (WGS) entry which is preliminary data.</text>
</comment>
<dbReference type="InterPro" id="IPR025476">
    <property type="entry name" value="Helitron_helicase-like"/>
</dbReference>
<accession>A0A815L1W4</accession>
<evidence type="ECO:0000313" key="4">
    <source>
        <dbReference type="EMBL" id="CAF1403182.1"/>
    </source>
</evidence>
<dbReference type="Pfam" id="PF14214">
    <property type="entry name" value="Helitron_like_N"/>
    <property type="match status" value="1"/>
</dbReference>
<evidence type="ECO:0008006" key="6">
    <source>
        <dbReference type="Google" id="ProtNLM"/>
    </source>
</evidence>
<evidence type="ECO:0000313" key="5">
    <source>
        <dbReference type="Proteomes" id="UP000663882"/>
    </source>
</evidence>
<dbReference type="InterPro" id="IPR047273">
    <property type="entry name" value="VRTN_OTU_dom"/>
</dbReference>
<dbReference type="Proteomes" id="UP000663882">
    <property type="component" value="Unassembled WGS sequence"/>
</dbReference>
<proteinExistence type="predicted"/>
<protein>
    <recommendedName>
        <fullName evidence="6">Helitron helicase-like domain-containing protein</fullName>
    </recommendedName>
</protein>
<dbReference type="InterPro" id="IPR046700">
    <property type="entry name" value="DUF6570"/>
</dbReference>